<dbReference type="Proteomes" id="UP000294355">
    <property type="component" value="Chromosome"/>
</dbReference>
<sequence length="100" mass="10968">MSYLVFNEKGKKAGDIEIAAQCTSAIFNYQVIGNGAEVEFFGSNVPNADPQNDLHWVPIITLTAAAPDTEPFRQHCWDKLRYKVKTGDSVEIYVSSGVSG</sequence>
<dbReference type="OrthoDB" id="6698944at2"/>
<protein>
    <submittedName>
        <fullName evidence="1">Uncharacterized protein</fullName>
    </submittedName>
</protein>
<reference evidence="1 2" key="1">
    <citation type="submission" date="2018-08" db="EMBL/GenBank/DDBJ databases">
        <authorList>
            <person name="Gonzaga-Molto A."/>
        </authorList>
    </citation>
    <scope>NUCLEOTIDE SEQUENCE [LARGE SCALE GENOMIC DNA]</scope>
    <source>
        <strain evidence="1">Acinetobacter calcoaceticus str. 2117</strain>
    </source>
</reference>
<proteinExistence type="predicted"/>
<dbReference type="AlphaFoldDB" id="A0A446ZIU0"/>
<organism evidence="1 2">
    <name type="scientific">Acinetobacter calcoaceticus</name>
    <dbReference type="NCBI Taxonomy" id="471"/>
    <lineage>
        <taxon>Bacteria</taxon>
        <taxon>Pseudomonadati</taxon>
        <taxon>Pseudomonadota</taxon>
        <taxon>Gammaproteobacteria</taxon>
        <taxon>Moraxellales</taxon>
        <taxon>Moraxellaceae</taxon>
        <taxon>Acinetobacter</taxon>
        <taxon>Acinetobacter calcoaceticus/baumannii complex</taxon>
    </lineage>
</organism>
<evidence type="ECO:0000313" key="2">
    <source>
        <dbReference type="Proteomes" id="UP000294355"/>
    </source>
</evidence>
<accession>A0A446ZIU0</accession>
<name>A0A446ZIU0_ACICA</name>
<evidence type="ECO:0000313" key="1">
    <source>
        <dbReference type="EMBL" id="VAX44380.1"/>
    </source>
</evidence>
<dbReference type="EMBL" id="LS999521">
    <property type="protein sequence ID" value="VAX44380.1"/>
    <property type="molecule type" value="Genomic_DNA"/>
</dbReference>
<dbReference type="RefSeq" id="WP_133973162.1">
    <property type="nucleotide sequence ID" value="NZ_LS999521.1"/>
</dbReference>
<gene>
    <name evidence="1" type="ORF">AC2117_01562</name>
</gene>